<dbReference type="InterPro" id="IPR050697">
    <property type="entry name" value="Adenylyl/Guanylyl_Cyclase_3/4"/>
</dbReference>
<dbReference type="InterPro" id="IPR000073">
    <property type="entry name" value="AB_hydrolase_1"/>
</dbReference>
<keyword evidence="4" id="KW-1185">Reference proteome</keyword>
<dbReference type="GO" id="GO:0016787">
    <property type="term" value="F:hydrolase activity"/>
    <property type="evidence" value="ECO:0007669"/>
    <property type="project" value="UniProtKB-KW"/>
</dbReference>
<dbReference type="InterPro" id="IPR029787">
    <property type="entry name" value="Nucleotide_cyclase"/>
</dbReference>
<accession>A0A7I7P7M5</accession>
<dbReference type="Proteomes" id="UP000466632">
    <property type="component" value="Chromosome"/>
</dbReference>
<dbReference type="EMBL" id="AP022582">
    <property type="protein sequence ID" value="BBY04560.1"/>
    <property type="molecule type" value="Genomic_DNA"/>
</dbReference>
<dbReference type="PANTHER" id="PTHR43081:SF1">
    <property type="entry name" value="ADENYLATE CYCLASE, TERMINAL-DIFFERENTIATION SPECIFIC"/>
    <property type="match status" value="1"/>
</dbReference>
<dbReference type="Gene3D" id="3.40.50.1820">
    <property type="entry name" value="alpha/beta hydrolase"/>
    <property type="match status" value="1"/>
</dbReference>
<organism evidence="3 4">
    <name type="scientific">Mycobacterium seoulense</name>
    <dbReference type="NCBI Taxonomy" id="386911"/>
    <lineage>
        <taxon>Bacteria</taxon>
        <taxon>Bacillati</taxon>
        <taxon>Actinomycetota</taxon>
        <taxon>Actinomycetes</taxon>
        <taxon>Mycobacteriales</taxon>
        <taxon>Mycobacteriaceae</taxon>
        <taxon>Mycobacterium</taxon>
    </lineage>
</organism>
<reference evidence="3 4" key="1">
    <citation type="journal article" date="2019" name="Emerg. Microbes Infect.">
        <title>Comprehensive subspecies identification of 175 nontuberculous mycobacteria species based on 7547 genomic profiles.</title>
        <authorList>
            <person name="Matsumoto Y."/>
            <person name="Kinjo T."/>
            <person name="Motooka D."/>
            <person name="Nabeya D."/>
            <person name="Jung N."/>
            <person name="Uechi K."/>
            <person name="Horii T."/>
            <person name="Iida T."/>
            <person name="Fujita J."/>
            <person name="Nakamura S."/>
        </authorList>
    </citation>
    <scope>NUCLEOTIDE SEQUENCE [LARGE SCALE GENOMIC DNA]</scope>
    <source>
        <strain evidence="3 4">JCM 16018</strain>
    </source>
</reference>
<comment type="similarity">
    <text evidence="1">Belongs to the adenylyl cyclase class-3 family.</text>
</comment>
<feature type="domain" description="Guanylate cyclase" evidence="2">
    <location>
        <begin position="281"/>
        <end position="388"/>
    </location>
</feature>
<proteinExistence type="inferred from homology"/>
<evidence type="ECO:0000313" key="3">
    <source>
        <dbReference type="EMBL" id="BBY04560.1"/>
    </source>
</evidence>
<dbReference type="CDD" id="cd07302">
    <property type="entry name" value="CHD"/>
    <property type="match status" value="1"/>
</dbReference>
<dbReference type="SUPFAM" id="SSF53474">
    <property type="entry name" value="alpha/beta-Hydrolases"/>
    <property type="match status" value="1"/>
</dbReference>
<dbReference type="Pfam" id="PF00561">
    <property type="entry name" value="Abhydrolase_1"/>
    <property type="match status" value="1"/>
</dbReference>
<name>A0A7I7P7M5_9MYCO</name>
<gene>
    <name evidence="3" type="ORF">MSEO_50590</name>
</gene>
<dbReference type="RefSeq" id="WP_163684187.1">
    <property type="nucleotide sequence ID" value="NZ_AP022582.1"/>
</dbReference>
<dbReference type="GO" id="GO:0035556">
    <property type="term" value="P:intracellular signal transduction"/>
    <property type="evidence" value="ECO:0007669"/>
    <property type="project" value="InterPro"/>
</dbReference>
<dbReference type="GO" id="GO:0004016">
    <property type="term" value="F:adenylate cyclase activity"/>
    <property type="evidence" value="ECO:0007669"/>
    <property type="project" value="UniProtKB-ARBA"/>
</dbReference>
<evidence type="ECO:0000313" key="4">
    <source>
        <dbReference type="Proteomes" id="UP000466632"/>
    </source>
</evidence>
<dbReference type="PANTHER" id="PTHR43081">
    <property type="entry name" value="ADENYLATE CYCLASE, TERMINAL-DIFFERENTIATION SPECIFIC-RELATED"/>
    <property type="match status" value="1"/>
</dbReference>
<dbReference type="SMART" id="SM00044">
    <property type="entry name" value="CYCc"/>
    <property type="match status" value="1"/>
</dbReference>
<dbReference type="PROSITE" id="PS50125">
    <property type="entry name" value="GUANYLATE_CYCLASE_2"/>
    <property type="match status" value="1"/>
</dbReference>
<dbReference type="AlphaFoldDB" id="A0A7I7P7M5"/>
<evidence type="ECO:0000259" key="2">
    <source>
        <dbReference type="PROSITE" id="PS50125"/>
    </source>
</evidence>
<keyword evidence="3" id="KW-0378">Hydrolase</keyword>
<dbReference type="Pfam" id="PF00211">
    <property type="entry name" value="Guanylate_cyc"/>
    <property type="match status" value="1"/>
</dbReference>
<dbReference type="Gene3D" id="3.30.70.1230">
    <property type="entry name" value="Nucleotide cyclase"/>
    <property type="match status" value="1"/>
</dbReference>
<dbReference type="SUPFAM" id="SSF55073">
    <property type="entry name" value="Nucleotide cyclase"/>
    <property type="match status" value="1"/>
</dbReference>
<protein>
    <submittedName>
        <fullName evidence="3">Hydrolase</fullName>
    </submittedName>
</protein>
<dbReference type="PRINTS" id="PR00111">
    <property type="entry name" value="ABHYDROLASE"/>
</dbReference>
<dbReference type="KEGG" id="mseo:MSEO_50590"/>
<dbReference type="InterPro" id="IPR029058">
    <property type="entry name" value="AB_hydrolase_fold"/>
</dbReference>
<evidence type="ECO:0000256" key="1">
    <source>
        <dbReference type="ARBA" id="ARBA00005381"/>
    </source>
</evidence>
<dbReference type="InterPro" id="IPR001054">
    <property type="entry name" value="A/G_cyclase"/>
</dbReference>
<sequence>MFSETRYAMNGDLRVAYRTAGDGERDIVFVPNWFTNCEVFPELPGVRGWMEAMTSLGRLILFDQPGSGASDPVEPGALPTLEQWADSITAVLDALDIPEAVLVTYAGASPTSALFAATHPSRTTALVLLESTIDATVRTELMDGLATVAPVLWGTGELEHLINPDMPWNEEIRAAWARHERLAASPRTAELMLPLVSEVSALAILPTVRVPTLVVHHRDDPFLPPEKGKEVADLIEGAKFVEIPGRNFYHVVEPWRESFQEIAKFLTGEQPDVADDRVLATVLFTDIVDSTRRAVAMGDREWRALLDAHDAIVRSQLNRFRGREVNTSGDGFLATFDGPQRAIRCAMAIRDAVHALGIEVRAGLHTGECEVRGDDIGGIAVHIGARVSALAGPNDVLVSSTLRDLVIGSGLEFEDRGAHALKGVPGQWRLFGVASA</sequence>
<dbReference type="GO" id="GO:0009190">
    <property type="term" value="P:cyclic nucleotide biosynthetic process"/>
    <property type="evidence" value="ECO:0007669"/>
    <property type="project" value="InterPro"/>
</dbReference>